<sequence>MNHLSRLLHGRAGRGATTTLCAGALLAGTAVALSPAAQAAACTGQVRYASSTNTLYLTSGTNTLSGILQLCPSAPLVKGTGSGVWQLNATLVVQNGATLRLHGTAAGGDVDTLRLRSAAGGDPLRVSSITAQYGTIDIDQVKITSWDDEKNGPDTDPGVPSGGGRGRAFIRALSYLDANGVARESRMDIKDSDLGYLGYYAAESYGVSYKARGCGIETQDVCARLKVRGSQTGSRFHHGYMGTYTFGAYGMTFEGNEYDNNVTYGLDPHDDSDHLKIIGNHAHHNGTHGIICSQRCNDLEIVGNTVHHNGVPPHVPPGDDDPTDNQVHGIMLHRGVTDTVVRNNHVYDHPNGAGIAVFDSSGNTVTGNRIERARYGLRYSVGSTDIVSTDNTVSDSGQYGVFTYKGSDVPAYTGTTGRPGRLTFTGNTFNGSKSDAFRLNDADDVTFRDNTFTGTFAAGPLTQRTTGTVIDAGTAPSSLTYRVRGDADTAGSIAFRNLSGTVSVQLDPYSSATFSAGGLTPGATYKLTAGSRTVTTGKANASGVVTLRAQGDGGPAAGYRISPA</sequence>
<feature type="chain" id="PRO_5037139930" description="Right handed beta helix domain-containing protein" evidence="4">
    <location>
        <begin position="40"/>
        <end position="564"/>
    </location>
</feature>
<dbReference type="RefSeq" id="WP_189219270.1">
    <property type="nucleotide sequence ID" value="NZ_BMQK01000014.1"/>
</dbReference>
<evidence type="ECO:0000256" key="2">
    <source>
        <dbReference type="ARBA" id="ARBA00022737"/>
    </source>
</evidence>
<dbReference type="AlphaFoldDB" id="A0A918BKZ0"/>
<keyword evidence="4" id="KW-0732">Signal</keyword>
<dbReference type="SMART" id="SM00710">
    <property type="entry name" value="PbH1"/>
    <property type="match status" value="8"/>
</dbReference>
<dbReference type="PANTHER" id="PTHR22990">
    <property type="entry name" value="F-BOX ONLY PROTEIN"/>
    <property type="match status" value="1"/>
</dbReference>
<dbReference type="Proteomes" id="UP000620156">
    <property type="component" value="Unassembled WGS sequence"/>
</dbReference>
<dbReference type="InterPro" id="IPR039448">
    <property type="entry name" value="Beta_helix"/>
</dbReference>
<dbReference type="InterPro" id="IPR051550">
    <property type="entry name" value="SCF-Subunits/Alg-Epimerases"/>
</dbReference>
<dbReference type="SUPFAM" id="SSF51126">
    <property type="entry name" value="Pectin lyase-like"/>
    <property type="match status" value="1"/>
</dbReference>
<feature type="domain" description="Right handed beta helix" evidence="5">
    <location>
        <begin position="218"/>
        <end position="310"/>
    </location>
</feature>
<dbReference type="Pfam" id="PF13229">
    <property type="entry name" value="Beta_helix"/>
    <property type="match status" value="2"/>
</dbReference>
<dbReference type="InterPro" id="IPR012334">
    <property type="entry name" value="Pectin_lyas_fold"/>
</dbReference>
<evidence type="ECO:0000259" key="5">
    <source>
        <dbReference type="Pfam" id="PF13229"/>
    </source>
</evidence>
<reference evidence="6" key="2">
    <citation type="submission" date="2020-09" db="EMBL/GenBank/DDBJ databases">
        <authorList>
            <person name="Sun Q."/>
            <person name="Ohkuma M."/>
        </authorList>
    </citation>
    <scope>NUCLEOTIDE SEQUENCE</scope>
    <source>
        <strain evidence="6">JCM 3131</strain>
    </source>
</reference>
<feature type="signal peptide" evidence="4">
    <location>
        <begin position="1"/>
        <end position="39"/>
    </location>
</feature>
<proteinExistence type="predicted"/>
<keyword evidence="7" id="KW-1185">Reference proteome</keyword>
<feature type="domain" description="Right handed beta helix" evidence="5">
    <location>
        <begin position="326"/>
        <end position="408"/>
    </location>
</feature>
<comment type="caution">
    <text evidence="6">The sequence shown here is derived from an EMBL/GenBank/DDBJ whole genome shotgun (WGS) entry which is preliminary data.</text>
</comment>
<protein>
    <recommendedName>
        <fullName evidence="5">Right handed beta helix domain-containing protein</fullName>
    </recommendedName>
</protein>
<dbReference type="InterPro" id="IPR011050">
    <property type="entry name" value="Pectin_lyase_fold/virulence"/>
</dbReference>
<comment type="pathway">
    <text evidence="1">Protein modification; protein ubiquitination.</text>
</comment>
<accession>A0A918BKZ0</accession>
<evidence type="ECO:0000256" key="3">
    <source>
        <dbReference type="ARBA" id="ARBA00022786"/>
    </source>
</evidence>
<dbReference type="EMBL" id="BMQK01000014">
    <property type="protein sequence ID" value="GGQ75801.1"/>
    <property type="molecule type" value="Genomic_DNA"/>
</dbReference>
<reference evidence="6" key="1">
    <citation type="journal article" date="2014" name="Int. J. Syst. Evol. Microbiol.">
        <title>Complete genome sequence of Corynebacterium casei LMG S-19264T (=DSM 44701T), isolated from a smear-ripened cheese.</title>
        <authorList>
            <consortium name="US DOE Joint Genome Institute (JGI-PGF)"/>
            <person name="Walter F."/>
            <person name="Albersmeier A."/>
            <person name="Kalinowski J."/>
            <person name="Ruckert C."/>
        </authorList>
    </citation>
    <scope>NUCLEOTIDE SEQUENCE</scope>
    <source>
        <strain evidence="6">JCM 3131</strain>
    </source>
</reference>
<dbReference type="NCBIfam" id="TIGR03804">
    <property type="entry name" value="para_beta_helix"/>
    <property type="match status" value="1"/>
</dbReference>
<evidence type="ECO:0000256" key="4">
    <source>
        <dbReference type="SAM" id="SignalP"/>
    </source>
</evidence>
<dbReference type="PANTHER" id="PTHR22990:SF15">
    <property type="entry name" value="F-BOX ONLY PROTEIN 10"/>
    <property type="match status" value="1"/>
</dbReference>
<dbReference type="InterPro" id="IPR006626">
    <property type="entry name" value="PbH1"/>
</dbReference>
<gene>
    <name evidence="6" type="ORF">GCM10010145_51860</name>
</gene>
<evidence type="ECO:0000256" key="1">
    <source>
        <dbReference type="ARBA" id="ARBA00004906"/>
    </source>
</evidence>
<dbReference type="Gene3D" id="2.160.20.10">
    <property type="entry name" value="Single-stranded right-handed beta-helix, Pectin lyase-like"/>
    <property type="match status" value="1"/>
</dbReference>
<keyword evidence="2" id="KW-0677">Repeat</keyword>
<evidence type="ECO:0000313" key="6">
    <source>
        <dbReference type="EMBL" id="GGQ75801.1"/>
    </source>
</evidence>
<organism evidence="6 7">
    <name type="scientific">Streptomyces ruber</name>
    <dbReference type="NCBI Taxonomy" id="83378"/>
    <lineage>
        <taxon>Bacteria</taxon>
        <taxon>Bacillati</taxon>
        <taxon>Actinomycetota</taxon>
        <taxon>Actinomycetes</taxon>
        <taxon>Kitasatosporales</taxon>
        <taxon>Streptomycetaceae</taxon>
        <taxon>Streptomyces</taxon>
    </lineage>
</organism>
<evidence type="ECO:0000313" key="7">
    <source>
        <dbReference type="Proteomes" id="UP000620156"/>
    </source>
</evidence>
<dbReference type="InterPro" id="IPR022441">
    <property type="entry name" value="Para_beta_helix_rpt-2"/>
</dbReference>
<keyword evidence="3" id="KW-0833">Ubl conjugation pathway</keyword>
<name>A0A918BKZ0_9ACTN</name>